<name>A0A0J8B011_BETVV</name>
<protein>
    <submittedName>
        <fullName evidence="2">Uncharacterized protein</fullName>
    </submittedName>
</protein>
<dbReference type="Gramene" id="KMS93252">
    <property type="protein sequence ID" value="KMS93252"/>
    <property type="gene ID" value="BVRB_033350"/>
</dbReference>
<keyword evidence="3" id="KW-1185">Reference proteome</keyword>
<reference evidence="2 3" key="1">
    <citation type="journal article" date="2014" name="Nature">
        <title>The genome of the recently domesticated crop plant sugar beet (Beta vulgaris).</title>
        <authorList>
            <person name="Dohm J.C."/>
            <person name="Minoche A.E."/>
            <person name="Holtgrawe D."/>
            <person name="Capella-Gutierrez S."/>
            <person name="Zakrzewski F."/>
            <person name="Tafer H."/>
            <person name="Rupp O."/>
            <person name="Sorensen T.R."/>
            <person name="Stracke R."/>
            <person name="Reinhardt R."/>
            <person name="Goesmann A."/>
            <person name="Kraft T."/>
            <person name="Schulz B."/>
            <person name="Stadler P.F."/>
            <person name="Schmidt T."/>
            <person name="Gabaldon T."/>
            <person name="Lehrach H."/>
            <person name="Weisshaar B."/>
            <person name="Himmelbauer H."/>
        </authorList>
    </citation>
    <scope>NUCLEOTIDE SEQUENCE [LARGE SCALE GENOMIC DNA]</scope>
    <source>
        <tissue evidence="2">Taproot</tissue>
    </source>
</reference>
<dbReference type="AlphaFoldDB" id="A0A0J8B011"/>
<organism evidence="2 3">
    <name type="scientific">Beta vulgaris subsp. vulgaris</name>
    <name type="common">Beet</name>
    <dbReference type="NCBI Taxonomy" id="3555"/>
    <lineage>
        <taxon>Eukaryota</taxon>
        <taxon>Viridiplantae</taxon>
        <taxon>Streptophyta</taxon>
        <taxon>Embryophyta</taxon>
        <taxon>Tracheophyta</taxon>
        <taxon>Spermatophyta</taxon>
        <taxon>Magnoliopsida</taxon>
        <taxon>eudicotyledons</taxon>
        <taxon>Gunneridae</taxon>
        <taxon>Pentapetalae</taxon>
        <taxon>Caryophyllales</taxon>
        <taxon>Chenopodiaceae</taxon>
        <taxon>Betoideae</taxon>
        <taxon>Beta</taxon>
    </lineage>
</organism>
<gene>
    <name evidence="2" type="ORF">BVRB_033350</name>
</gene>
<dbReference type="Proteomes" id="UP000035740">
    <property type="component" value="Unassembled WGS sequence"/>
</dbReference>
<sequence>SLSRDALSSFSSQIGPGLRLKNVICHSSKYGCMTTSTRTRSSQPPVTCSAKMDTRAG</sequence>
<evidence type="ECO:0000256" key="1">
    <source>
        <dbReference type="SAM" id="MobiDB-lite"/>
    </source>
</evidence>
<proteinExistence type="predicted"/>
<feature type="non-terminal residue" evidence="2">
    <location>
        <position position="1"/>
    </location>
</feature>
<dbReference type="EMBL" id="KQ105127">
    <property type="protein sequence ID" value="KMS93252.1"/>
    <property type="molecule type" value="Genomic_DNA"/>
</dbReference>
<evidence type="ECO:0000313" key="3">
    <source>
        <dbReference type="Proteomes" id="UP000035740"/>
    </source>
</evidence>
<feature type="region of interest" description="Disordered" evidence="1">
    <location>
        <begin position="34"/>
        <end position="57"/>
    </location>
</feature>
<accession>A0A0J8B011</accession>
<evidence type="ECO:0000313" key="2">
    <source>
        <dbReference type="EMBL" id="KMS93252.1"/>
    </source>
</evidence>